<evidence type="ECO:0000313" key="2">
    <source>
        <dbReference type="EMBL" id="GBE82797.1"/>
    </source>
</evidence>
<feature type="transmembrane region" description="Helical" evidence="1">
    <location>
        <begin position="103"/>
        <end position="124"/>
    </location>
</feature>
<accession>A0A401GKU7</accession>
<proteinExistence type="predicted"/>
<keyword evidence="1" id="KW-0472">Membrane</keyword>
<keyword evidence="1" id="KW-1133">Transmembrane helix</keyword>
<organism evidence="2 3">
    <name type="scientific">Sparassis crispa</name>
    <dbReference type="NCBI Taxonomy" id="139825"/>
    <lineage>
        <taxon>Eukaryota</taxon>
        <taxon>Fungi</taxon>
        <taxon>Dikarya</taxon>
        <taxon>Basidiomycota</taxon>
        <taxon>Agaricomycotina</taxon>
        <taxon>Agaricomycetes</taxon>
        <taxon>Polyporales</taxon>
        <taxon>Sparassidaceae</taxon>
        <taxon>Sparassis</taxon>
    </lineage>
</organism>
<dbReference type="PANTHER" id="PTHR38409">
    <property type="entry name" value="MDM10-COMPLEMENTING PROTEIN 1"/>
    <property type="match status" value="1"/>
</dbReference>
<dbReference type="RefSeq" id="XP_027613710.1">
    <property type="nucleotide sequence ID" value="XM_027757909.1"/>
</dbReference>
<evidence type="ECO:0000256" key="1">
    <source>
        <dbReference type="SAM" id="Phobius"/>
    </source>
</evidence>
<feature type="transmembrane region" description="Helical" evidence="1">
    <location>
        <begin position="203"/>
        <end position="221"/>
    </location>
</feature>
<dbReference type="OrthoDB" id="10259513at2759"/>
<dbReference type="AlphaFoldDB" id="A0A401GKU7"/>
<dbReference type="SUPFAM" id="SSF81343">
    <property type="entry name" value="Fumarate reductase respiratory complex transmembrane subunits"/>
    <property type="match status" value="1"/>
</dbReference>
<dbReference type="InterPro" id="IPR039960">
    <property type="entry name" value="MCP1"/>
</dbReference>
<name>A0A401GKU7_9APHY</name>
<dbReference type="InParanoid" id="A0A401GKU7"/>
<evidence type="ECO:0008006" key="4">
    <source>
        <dbReference type="Google" id="ProtNLM"/>
    </source>
</evidence>
<keyword evidence="1" id="KW-0812">Transmembrane</keyword>
<feature type="transmembrane region" description="Helical" evidence="1">
    <location>
        <begin position="161"/>
        <end position="183"/>
    </location>
</feature>
<dbReference type="PANTHER" id="PTHR38409:SF1">
    <property type="entry name" value="MITOCHONDRIAL ADAPTER PROTEIN MCP1"/>
    <property type="match status" value="1"/>
</dbReference>
<keyword evidence="3" id="KW-1185">Reference proteome</keyword>
<dbReference type="GO" id="GO:0016020">
    <property type="term" value="C:membrane"/>
    <property type="evidence" value="ECO:0007669"/>
    <property type="project" value="InterPro"/>
</dbReference>
<dbReference type="Proteomes" id="UP000287166">
    <property type="component" value="Unassembled WGS sequence"/>
</dbReference>
<comment type="caution">
    <text evidence="2">The sequence shown here is derived from an EMBL/GenBank/DDBJ whole genome shotgun (WGS) entry which is preliminary data.</text>
</comment>
<dbReference type="GO" id="GO:0055088">
    <property type="term" value="P:lipid homeostasis"/>
    <property type="evidence" value="ECO:0007669"/>
    <property type="project" value="InterPro"/>
</dbReference>
<dbReference type="InterPro" id="IPR034804">
    <property type="entry name" value="SQR/QFR_C/D"/>
</dbReference>
<reference evidence="2 3" key="1">
    <citation type="journal article" date="2018" name="Sci. Rep.">
        <title>Genome sequence of the cauliflower mushroom Sparassis crispa (Hanabiratake) and its association with beneficial usage.</title>
        <authorList>
            <person name="Kiyama R."/>
            <person name="Furutani Y."/>
            <person name="Kawaguchi K."/>
            <person name="Nakanishi T."/>
        </authorList>
    </citation>
    <scope>NUCLEOTIDE SEQUENCE [LARGE SCALE GENOMIC DNA]</scope>
</reference>
<dbReference type="EMBL" id="BFAD01000004">
    <property type="protein sequence ID" value="GBE82797.1"/>
    <property type="molecule type" value="Genomic_DNA"/>
</dbReference>
<evidence type="ECO:0000313" key="3">
    <source>
        <dbReference type="Proteomes" id="UP000287166"/>
    </source>
</evidence>
<protein>
    <recommendedName>
        <fullName evidence="4">Mitochondrial adapter protein MCP1 transmembrane domain-containing protein</fullName>
    </recommendedName>
</protein>
<sequence>MSEAAPKDSIFTLPGLRRFSQPILTRLSHGSAPFISTFVLIHLSAPVLANLGGSSLSSQVMILGREYYQTSFGEKFLLILPLLVHPLASAAKRLLAPRPARRLTSILSLTGYTALMVLPIHYFVHRSYPANPAPPIYALSPAELDYEYVKYALSEWPVRAWLGYVTLTACVAWHAAEGANVLWNTYVRGALGAFKARTPTARAVIAATLVLPVVSGLAVMAKEPVMAFTSQLARFHASFTQCFVYRY</sequence>
<dbReference type="GeneID" id="38779714"/>
<gene>
    <name evidence="2" type="ORF">SCP_0411820</name>
</gene>